<dbReference type="SUPFAM" id="SSF53850">
    <property type="entry name" value="Periplasmic binding protein-like II"/>
    <property type="match status" value="1"/>
</dbReference>
<dbReference type="InterPro" id="IPR006059">
    <property type="entry name" value="SBP"/>
</dbReference>
<evidence type="ECO:0000313" key="2">
    <source>
        <dbReference type="EMBL" id="NHN32671.1"/>
    </source>
</evidence>
<keyword evidence="1" id="KW-0732">Signal</keyword>
<sequence>MRAIKKLNSVFAVTMCLGLVVGCSATPVAQTASSEKVEFTFSFWGNTDEKESYNKLIEEYNKAHPNVTVKPMYIPDDYSTKLNALASSNTLPDIAKIQAGQVFPWSKSGKFVDVEPMHKTGDIAKKLEYTGFKNSSGKVIGYSSNNEIIIMYYNKEIFDDAKLPYPPASADKAWTWDQFVEVAKKLTKDKNGKSPGESGFDGENITTYGTNMILNGNSIQPLLYSNNGGIVSPDGKIILDSPESIAALQQIADLANKHSVMPKPSQSAAIPSADAALLTKRVAMVIDGQWSLQVLGKAMAEKGLKLGVAVLPKFQIAVTTNTGSAIEIITTENSKKHMKEAQEFYKFVMDPSNIFPLIENGLAMPNEEKWFTDPALVKKWVDNKYHPAEYKTAVVDYGLNNVKQPSGFFWENDVKASSIIYPALDQLWLGKKTAEEVVKKDIMPKLKQELEIK</sequence>
<dbReference type="Gene3D" id="3.40.190.10">
    <property type="entry name" value="Periplasmic binding protein-like II"/>
    <property type="match status" value="1"/>
</dbReference>
<organism evidence="2 3">
    <name type="scientific">Paenibacillus agricola</name>
    <dbReference type="NCBI Taxonomy" id="2716264"/>
    <lineage>
        <taxon>Bacteria</taxon>
        <taxon>Bacillati</taxon>
        <taxon>Bacillota</taxon>
        <taxon>Bacilli</taxon>
        <taxon>Bacillales</taxon>
        <taxon>Paenibacillaceae</taxon>
        <taxon>Paenibacillus</taxon>
    </lineage>
</organism>
<gene>
    <name evidence="2" type="ORF">G9U52_22870</name>
</gene>
<evidence type="ECO:0000256" key="1">
    <source>
        <dbReference type="SAM" id="SignalP"/>
    </source>
</evidence>
<dbReference type="Pfam" id="PF01547">
    <property type="entry name" value="SBP_bac_1"/>
    <property type="match status" value="1"/>
</dbReference>
<dbReference type="PANTHER" id="PTHR43649">
    <property type="entry name" value="ARABINOSE-BINDING PROTEIN-RELATED"/>
    <property type="match status" value="1"/>
</dbReference>
<name>A0ABX0JBM7_9BACL</name>
<dbReference type="RefSeq" id="WP_166152962.1">
    <property type="nucleotide sequence ID" value="NZ_JAAOIW010000009.1"/>
</dbReference>
<comment type="caution">
    <text evidence="2">The sequence shown here is derived from an EMBL/GenBank/DDBJ whole genome shotgun (WGS) entry which is preliminary data.</text>
</comment>
<dbReference type="PANTHER" id="PTHR43649:SF12">
    <property type="entry name" value="DIACETYLCHITOBIOSE BINDING PROTEIN DASA"/>
    <property type="match status" value="1"/>
</dbReference>
<proteinExistence type="predicted"/>
<feature type="chain" id="PRO_5045853593" evidence="1">
    <location>
        <begin position="26"/>
        <end position="453"/>
    </location>
</feature>
<reference evidence="2" key="1">
    <citation type="submission" date="2020-03" db="EMBL/GenBank/DDBJ databases">
        <title>Draft sequencing of Paenibacilllus sp. S3N08.</title>
        <authorList>
            <person name="Kim D.-U."/>
        </authorList>
    </citation>
    <scope>NUCLEOTIDE SEQUENCE</scope>
    <source>
        <strain evidence="2">S3N08</strain>
    </source>
</reference>
<feature type="signal peptide" evidence="1">
    <location>
        <begin position="1"/>
        <end position="25"/>
    </location>
</feature>
<accession>A0ABX0JBM7</accession>
<evidence type="ECO:0000313" key="3">
    <source>
        <dbReference type="Proteomes" id="UP001165962"/>
    </source>
</evidence>
<dbReference type="Proteomes" id="UP001165962">
    <property type="component" value="Unassembled WGS sequence"/>
</dbReference>
<dbReference type="InterPro" id="IPR050490">
    <property type="entry name" value="Bact_solute-bd_prot1"/>
</dbReference>
<dbReference type="PROSITE" id="PS51257">
    <property type="entry name" value="PROKAR_LIPOPROTEIN"/>
    <property type="match status" value="1"/>
</dbReference>
<keyword evidence="3" id="KW-1185">Reference proteome</keyword>
<protein>
    <submittedName>
        <fullName evidence="2">Extracellular solute-binding protein</fullName>
    </submittedName>
</protein>
<dbReference type="EMBL" id="JAAOIW010000009">
    <property type="protein sequence ID" value="NHN32671.1"/>
    <property type="molecule type" value="Genomic_DNA"/>
</dbReference>